<accession>A0A7K1LNX4</accession>
<comment type="caution">
    <text evidence="3">The sequence shown here is derived from an EMBL/GenBank/DDBJ whole genome shotgun (WGS) entry which is preliminary data.</text>
</comment>
<dbReference type="Pfam" id="PF10988">
    <property type="entry name" value="DUF2807"/>
    <property type="match status" value="1"/>
</dbReference>
<gene>
    <name evidence="3" type="ORF">FLP08_08005</name>
</gene>
<dbReference type="OrthoDB" id="1419485at2"/>
<feature type="chain" id="PRO_5029613903" description="Putative auto-transporter adhesin head GIN domain-containing protein" evidence="1">
    <location>
        <begin position="22"/>
        <end position="281"/>
    </location>
</feature>
<sequence length="281" mass="31290">MMLKKLPLLLLIIFISCKAQDKVKGSRNVKTEQYDINSFHSIQAKGDFKIGILKGSKPMIEIEADDNLHDLIQTDVVDGVLLIKPIKEIKSSKRKELRITFADTLKNISIAGEVELSSLQDLYLGDFDLTTRKDAQAFLTLTAKTFNLVQSDDAKSELNITASKANWQLNQSSEVKALVNAPVFNVDIYEKASARIDGDVQEFKIRADQSSKFDGENLTSIKADVLAQGDSEVKVNATESLKIKANGKSEIDIYNEPVIELIEFKDEASLVKKEFSKGLFN</sequence>
<evidence type="ECO:0000313" key="3">
    <source>
        <dbReference type="EMBL" id="MUP42512.1"/>
    </source>
</evidence>
<proteinExistence type="predicted"/>
<feature type="domain" description="Putative auto-transporter adhesin head GIN" evidence="2">
    <location>
        <begin position="39"/>
        <end position="257"/>
    </location>
</feature>
<reference evidence="3 4" key="1">
    <citation type="submission" date="2019-07" db="EMBL/GenBank/DDBJ databases">
        <title>Gramella aestuarii sp. nov., isolated from a tidal flat, and emended description of Gramella echinicola.</title>
        <authorList>
            <person name="Liu L."/>
        </authorList>
    </citation>
    <scope>NUCLEOTIDE SEQUENCE [LARGE SCALE GENOMIC DNA]</scope>
    <source>
        <strain evidence="3 4">BS12</strain>
    </source>
</reference>
<feature type="signal peptide" evidence="1">
    <location>
        <begin position="1"/>
        <end position="21"/>
    </location>
</feature>
<organism evidence="3 4">
    <name type="scientific">Christiangramia aestuarii</name>
    <dbReference type="NCBI Taxonomy" id="1028746"/>
    <lineage>
        <taxon>Bacteria</taxon>
        <taxon>Pseudomonadati</taxon>
        <taxon>Bacteroidota</taxon>
        <taxon>Flavobacteriia</taxon>
        <taxon>Flavobacteriales</taxon>
        <taxon>Flavobacteriaceae</taxon>
        <taxon>Christiangramia</taxon>
    </lineage>
</organism>
<dbReference type="InterPro" id="IPR021255">
    <property type="entry name" value="DUF2807"/>
</dbReference>
<dbReference type="RefSeq" id="WP_156275760.1">
    <property type="nucleotide sequence ID" value="NZ_BAABGI010000003.1"/>
</dbReference>
<evidence type="ECO:0000256" key="1">
    <source>
        <dbReference type="SAM" id="SignalP"/>
    </source>
</evidence>
<name>A0A7K1LNX4_9FLAO</name>
<evidence type="ECO:0000313" key="4">
    <source>
        <dbReference type="Proteomes" id="UP000460416"/>
    </source>
</evidence>
<dbReference type="PROSITE" id="PS51257">
    <property type="entry name" value="PROKAR_LIPOPROTEIN"/>
    <property type="match status" value="1"/>
</dbReference>
<dbReference type="EMBL" id="VJVW01000003">
    <property type="protein sequence ID" value="MUP42512.1"/>
    <property type="molecule type" value="Genomic_DNA"/>
</dbReference>
<keyword evidence="1" id="KW-0732">Signal</keyword>
<dbReference type="Proteomes" id="UP000460416">
    <property type="component" value="Unassembled WGS sequence"/>
</dbReference>
<evidence type="ECO:0000259" key="2">
    <source>
        <dbReference type="Pfam" id="PF10988"/>
    </source>
</evidence>
<dbReference type="AlphaFoldDB" id="A0A7K1LNX4"/>
<dbReference type="Gene3D" id="2.160.20.120">
    <property type="match status" value="1"/>
</dbReference>
<protein>
    <recommendedName>
        <fullName evidence="2">Putative auto-transporter adhesin head GIN domain-containing protein</fullName>
    </recommendedName>
</protein>
<keyword evidence="4" id="KW-1185">Reference proteome</keyword>